<dbReference type="Proteomes" id="UP001054837">
    <property type="component" value="Unassembled WGS sequence"/>
</dbReference>
<evidence type="ECO:0000313" key="2">
    <source>
        <dbReference type="Proteomes" id="UP001054837"/>
    </source>
</evidence>
<protein>
    <submittedName>
        <fullName evidence="1">Uncharacterized protein</fullName>
    </submittedName>
</protein>
<accession>A0AAV4N3Z8</accession>
<proteinExistence type="predicted"/>
<dbReference type="AlphaFoldDB" id="A0AAV4N3Z8"/>
<evidence type="ECO:0000313" key="1">
    <source>
        <dbReference type="EMBL" id="GIX78104.1"/>
    </source>
</evidence>
<gene>
    <name evidence="1" type="ORF">CDAR_508521</name>
</gene>
<organism evidence="1 2">
    <name type="scientific">Caerostris darwini</name>
    <dbReference type="NCBI Taxonomy" id="1538125"/>
    <lineage>
        <taxon>Eukaryota</taxon>
        <taxon>Metazoa</taxon>
        <taxon>Ecdysozoa</taxon>
        <taxon>Arthropoda</taxon>
        <taxon>Chelicerata</taxon>
        <taxon>Arachnida</taxon>
        <taxon>Araneae</taxon>
        <taxon>Araneomorphae</taxon>
        <taxon>Entelegynae</taxon>
        <taxon>Araneoidea</taxon>
        <taxon>Araneidae</taxon>
        <taxon>Caerostris</taxon>
    </lineage>
</organism>
<reference evidence="1 2" key="1">
    <citation type="submission" date="2021-06" db="EMBL/GenBank/DDBJ databases">
        <title>Caerostris darwini draft genome.</title>
        <authorList>
            <person name="Kono N."/>
            <person name="Arakawa K."/>
        </authorList>
    </citation>
    <scope>NUCLEOTIDE SEQUENCE [LARGE SCALE GENOMIC DNA]</scope>
</reference>
<dbReference type="EMBL" id="BPLQ01001079">
    <property type="protein sequence ID" value="GIX78104.1"/>
    <property type="molecule type" value="Genomic_DNA"/>
</dbReference>
<keyword evidence="2" id="KW-1185">Reference proteome</keyword>
<sequence length="309" mass="35253">MLEEMFLEFRRKMYCRRKCFWNSGGKCIVGGNVVGIQEENVLSEEMLLEFRRKMYCCRKCCWNSGGKCIVGGNAVGIQEENILLDEMFLEFRRKMYCWRKCCWNSGGKCIVGGNVVGIQEENVLLDEMFLEFRRKMYCWMKCCWNSGGKCIVGGNVVGIQEENVLLEEMLLEFKRKIHCWRKCPFGCARKIRLGACPIAKLYKTPEAENTDRTRHGAVCPLIAEEKNFISLSLAPGLTLPKRRRMMRAPADGSLCFGMRLFSGPGGMERSRETAAQSASAGLQSLNDISVASHIEQIISRSEVGRKRIW</sequence>
<name>A0AAV4N3Z8_9ARAC</name>
<comment type="caution">
    <text evidence="1">The sequence shown here is derived from an EMBL/GenBank/DDBJ whole genome shotgun (WGS) entry which is preliminary data.</text>
</comment>